<keyword evidence="2" id="KW-1185">Reference proteome</keyword>
<evidence type="ECO:0000313" key="2">
    <source>
        <dbReference type="Proteomes" id="UP000608522"/>
    </source>
</evidence>
<gene>
    <name evidence="1" type="ORF">Sspor_18240</name>
</gene>
<proteinExistence type="predicted"/>
<dbReference type="EMBL" id="BNED01000005">
    <property type="protein sequence ID" value="GHI76263.1"/>
    <property type="molecule type" value="Genomic_DNA"/>
</dbReference>
<name>A0ABQ3T7A0_9ACTN</name>
<organism evidence="1 2">
    <name type="scientific">Streptomyces spororaveus</name>
    <dbReference type="NCBI Taxonomy" id="284039"/>
    <lineage>
        <taxon>Bacteria</taxon>
        <taxon>Bacillati</taxon>
        <taxon>Actinomycetota</taxon>
        <taxon>Actinomycetes</taxon>
        <taxon>Kitasatosporales</taxon>
        <taxon>Streptomycetaceae</taxon>
        <taxon>Streptomyces</taxon>
    </lineage>
</organism>
<reference evidence="2" key="1">
    <citation type="submission" date="2023-07" db="EMBL/GenBank/DDBJ databases">
        <title>Whole genome shotgun sequence of Streptomyces spororaveus NBRC 15456.</title>
        <authorList>
            <person name="Komaki H."/>
            <person name="Tamura T."/>
        </authorList>
    </citation>
    <scope>NUCLEOTIDE SEQUENCE [LARGE SCALE GENOMIC DNA]</scope>
    <source>
        <strain evidence="2">NBRC 15456</strain>
    </source>
</reference>
<dbReference type="Proteomes" id="UP000608522">
    <property type="component" value="Unassembled WGS sequence"/>
</dbReference>
<accession>A0ABQ3T7A0</accession>
<evidence type="ECO:0000313" key="1">
    <source>
        <dbReference type="EMBL" id="GHI76263.1"/>
    </source>
</evidence>
<protein>
    <submittedName>
        <fullName evidence="1">Uncharacterized protein</fullName>
    </submittedName>
</protein>
<sequence length="124" mass="13453">MTVHDPDALTRHIAQQIALLNEHLVTAPPRQAARTLSQVLDPEDGILGQLTTLMVTGSRFAQDRATAGVLPPEVWLALGRAAYEFHDIGLDLDDHAEDLRRLAQAPATTPIPASASALVARRHR</sequence>
<dbReference type="RefSeq" id="WP_202198485.1">
    <property type="nucleotide sequence ID" value="NZ_BAAATO010000006.1"/>
</dbReference>
<comment type="caution">
    <text evidence="1">The sequence shown here is derived from an EMBL/GenBank/DDBJ whole genome shotgun (WGS) entry which is preliminary data.</text>
</comment>